<keyword evidence="2" id="KW-0547">Nucleotide-binding</keyword>
<gene>
    <name evidence="5" type="ORF">CCC_00374</name>
</gene>
<comment type="caution">
    <text evidence="5">The sequence shown here is derived from an EMBL/GenBank/DDBJ whole genome shotgun (WGS) entry which is preliminary data.</text>
</comment>
<dbReference type="STRING" id="272627.CCC_00374"/>
<reference evidence="5 6" key="1">
    <citation type="submission" date="2015-01" db="EMBL/GenBank/DDBJ databases">
        <title>Genome Sequence of Magnetospirillum magnetotacticum Strain MS-1.</title>
        <authorList>
            <person name="Marinov G.K."/>
            <person name="Smalley M.D."/>
            <person name="DeSalvo G."/>
        </authorList>
    </citation>
    <scope>NUCLEOTIDE SEQUENCE [LARGE SCALE GENOMIC DNA]</scope>
    <source>
        <strain evidence="5 6">MS-1</strain>
    </source>
</reference>
<protein>
    <submittedName>
        <fullName evidence="5">ABC transporter ATP-binding protein</fullName>
    </submittedName>
</protein>
<evidence type="ECO:0000313" key="5">
    <source>
        <dbReference type="EMBL" id="KIL97313.1"/>
    </source>
</evidence>
<dbReference type="SUPFAM" id="SSF52540">
    <property type="entry name" value="P-loop containing nucleoside triphosphate hydrolases"/>
    <property type="match status" value="1"/>
</dbReference>
<keyword evidence="1" id="KW-0813">Transport</keyword>
<sequence>MPFQARRSILFFMSDACASPLEIRIEGLTKAFDGHEVLCGVDLEITAGAFIAVVGGSGCGKSVLLNHILGLMQPDSGRVLVADPDRGDGTLLDLAALDADRMADIHVHWGVVFQRNALFSGTVLDNIGLWLEEIGHQSEDAIAATAGRVLAAVGLPSSPDFLAERVEALSGGMAKRIAIARALAMEPRCLFFDEPTTGLDPVTASQIQDLLQSTHVDDRDGRARTTIVVTHDKDLLCRLRPRVVMLHQGRVSFDGPFEAFESSRSPIIRPYFELMPVLHQRGPS</sequence>
<dbReference type="InterPro" id="IPR027417">
    <property type="entry name" value="P-loop_NTPase"/>
</dbReference>
<dbReference type="InterPro" id="IPR017871">
    <property type="entry name" value="ABC_transporter-like_CS"/>
</dbReference>
<dbReference type="PANTHER" id="PTHR43023">
    <property type="entry name" value="PROTEIN TRIGALACTOSYLDIACYLGLYCEROL 3, CHLOROPLASTIC"/>
    <property type="match status" value="1"/>
</dbReference>
<dbReference type="Gene3D" id="3.40.50.300">
    <property type="entry name" value="P-loop containing nucleotide triphosphate hydrolases"/>
    <property type="match status" value="1"/>
</dbReference>
<dbReference type="SMART" id="SM00382">
    <property type="entry name" value="AAA"/>
    <property type="match status" value="1"/>
</dbReference>
<dbReference type="GO" id="GO:0016887">
    <property type="term" value="F:ATP hydrolysis activity"/>
    <property type="evidence" value="ECO:0007669"/>
    <property type="project" value="InterPro"/>
</dbReference>
<evidence type="ECO:0000313" key="6">
    <source>
        <dbReference type="Proteomes" id="UP000031971"/>
    </source>
</evidence>
<dbReference type="Proteomes" id="UP000031971">
    <property type="component" value="Unassembled WGS sequence"/>
</dbReference>
<proteinExistence type="predicted"/>
<evidence type="ECO:0000256" key="3">
    <source>
        <dbReference type="ARBA" id="ARBA00022840"/>
    </source>
</evidence>
<dbReference type="InterPro" id="IPR003593">
    <property type="entry name" value="AAA+_ATPase"/>
</dbReference>
<organism evidence="5 6">
    <name type="scientific">Paramagnetospirillum magnetotacticum MS-1</name>
    <dbReference type="NCBI Taxonomy" id="272627"/>
    <lineage>
        <taxon>Bacteria</taxon>
        <taxon>Pseudomonadati</taxon>
        <taxon>Pseudomonadota</taxon>
        <taxon>Alphaproteobacteria</taxon>
        <taxon>Rhodospirillales</taxon>
        <taxon>Magnetospirillaceae</taxon>
        <taxon>Paramagnetospirillum</taxon>
    </lineage>
</organism>
<dbReference type="GO" id="GO:0005524">
    <property type="term" value="F:ATP binding"/>
    <property type="evidence" value="ECO:0007669"/>
    <property type="project" value="UniProtKB-KW"/>
</dbReference>
<dbReference type="AlphaFoldDB" id="A0A0C2YQC3"/>
<name>A0A0C2YQC3_PARME</name>
<dbReference type="PROSITE" id="PS50893">
    <property type="entry name" value="ABC_TRANSPORTER_2"/>
    <property type="match status" value="1"/>
</dbReference>
<evidence type="ECO:0000256" key="2">
    <source>
        <dbReference type="ARBA" id="ARBA00022741"/>
    </source>
</evidence>
<dbReference type="Pfam" id="PF00005">
    <property type="entry name" value="ABC_tran"/>
    <property type="match status" value="1"/>
</dbReference>
<keyword evidence="6" id="KW-1185">Reference proteome</keyword>
<evidence type="ECO:0000256" key="1">
    <source>
        <dbReference type="ARBA" id="ARBA00022448"/>
    </source>
</evidence>
<dbReference type="PROSITE" id="PS00211">
    <property type="entry name" value="ABC_TRANSPORTER_1"/>
    <property type="match status" value="1"/>
</dbReference>
<keyword evidence="3 5" id="KW-0067">ATP-binding</keyword>
<dbReference type="EMBL" id="JXSL01000030">
    <property type="protein sequence ID" value="KIL97313.1"/>
    <property type="molecule type" value="Genomic_DNA"/>
</dbReference>
<dbReference type="PANTHER" id="PTHR43023:SF3">
    <property type="entry name" value="PROTEIN TRIGALACTOSYLDIACYLGLYCEROL 3, CHLOROPLASTIC"/>
    <property type="match status" value="1"/>
</dbReference>
<evidence type="ECO:0000259" key="4">
    <source>
        <dbReference type="PROSITE" id="PS50893"/>
    </source>
</evidence>
<feature type="domain" description="ABC transporter" evidence="4">
    <location>
        <begin position="23"/>
        <end position="273"/>
    </location>
</feature>
<accession>A0A0C2YQC3</accession>
<dbReference type="InterPro" id="IPR003439">
    <property type="entry name" value="ABC_transporter-like_ATP-bd"/>
</dbReference>